<dbReference type="EMBL" id="SNRW01014323">
    <property type="protein sequence ID" value="KAA6371598.1"/>
    <property type="molecule type" value="Genomic_DNA"/>
</dbReference>
<gene>
    <name evidence="2" type="ORF">EZS28_032874</name>
</gene>
<proteinExistence type="predicted"/>
<name>A0A5J4UMF3_9EUKA</name>
<comment type="caution">
    <text evidence="2">The sequence shown here is derived from an EMBL/GenBank/DDBJ whole genome shotgun (WGS) entry which is preliminary data.</text>
</comment>
<accession>A0A5J4UMF3</accession>
<evidence type="ECO:0000256" key="1">
    <source>
        <dbReference type="SAM" id="Phobius"/>
    </source>
</evidence>
<keyword evidence="1" id="KW-0472">Membrane</keyword>
<evidence type="ECO:0000313" key="2">
    <source>
        <dbReference type="EMBL" id="KAA6371598.1"/>
    </source>
</evidence>
<sequence length="70" mass="8273">PYTGIRYKSKEEPIWQNDDLQRFVNEKSIAKQELSEKQYMGIVFALIMVYSTLRFAEVHRSVVKDMKDSS</sequence>
<protein>
    <submittedName>
        <fullName evidence="2">Uncharacterized protein</fullName>
    </submittedName>
</protein>
<dbReference type="AlphaFoldDB" id="A0A5J4UMF3"/>
<feature type="non-terminal residue" evidence="2">
    <location>
        <position position="1"/>
    </location>
</feature>
<dbReference type="Proteomes" id="UP000324800">
    <property type="component" value="Unassembled WGS sequence"/>
</dbReference>
<keyword evidence="1" id="KW-1133">Transmembrane helix</keyword>
<organism evidence="2 3">
    <name type="scientific">Streblomastix strix</name>
    <dbReference type="NCBI Taxonomy" id="222440"/>
    <lineage>
        <taxon>Eukaryota</taxon>
        <taxon>Metamonada</taxon>
        <taxon>Preaxostyla</taxon>
        <taxon>Oxymonadida</taxon>
        <taxon>Streblomastigidae</taxon>
        <taxon>Streblomastix</taxon>
    </lineage>
</organism>
<evidence type="ECO:0000313" key="3">
    <source>
        <dbReference type="Proteomes" id="UP000324800"/>
    </source>
</evidence>
<reference evidence="2 3" key="1">
    <citation type="submission" date="2019-03" db="EMBL/GenBank/DDBJ databases">
        <title>Single cell metagenomics reveals metabolic interactions within the superorganism composed of flagellate Streblomastix strix and complex community of Bacteroidetes bacteria on its surface.</title>
        <authorList>
            <person name="Treitli S.C."/>
            <person name="Kolisko M."/>
            <person name="Husnik F."/>
            <person name="Keeling P."/>
            <person name="Hampl V."/>
        </authorList>
    </citation>
    <scope>NUCLEOTIDE SEQUENCE [LARGE SCALE GENOMIC DNA]</scope>
    <source>
        <strain evidence="2">ST1C</strain>
    </source>
</reference>
<feature type="transmembrane region" description="Helical" evidence="1">
    <location>
        <begin position="38"/>
        <end position="56"/>
    </location>
</feature>
<keyword evidence="1" id="KW-0812">Transmembrane</keyword>